<evidence type="ECO:0000313" key="2">
    <source>
        <dbReference type="EMBL" id="CAF4050906.1"/>
    </source>
</evidence>
<feature type="transmembrane region" description="Helical" evidence="1">
    <location>
        <begin position="12"/>
        <end position="29"/>
    </location>
</feature>
<feature type="transmembrane region" description="Helical" evidence="1">
    <location>
        <begin position="41"/>
        <end position="63"/>
    </location>
</feature>
<organism evidence="2 3">
    <name type="scientific">Rotaria magnacalcarata</name>
    <dbReference type="NCBI Taxonomy" id="392030"/>
    <lineage>
        <taxon>Eukaryota</taxon>
        <taxon>Metazoa</taxon>
        <taxon>Spiralia</taxon>
        <taxon>Gnathifera</taxon>
        <taxon>Rotifera</taxon>
        <taxon>Eurotatoria</taxon>
        <taxon>Bdelloidea</taxon>
        <taxon>Philodinida</taxon>
        <taxon>Philodinidae</taxon>
        <taxon>Rotaria</taxon>
    </lineage>
</organism>
<accession>A0A8S2PG71</accession>
<reference evidence="2" key="1">
    <citation type="submission" date="2021-02" db="EMBL/GenBank/DDBJ databases">
        <authorList>
            <person name="Nowell W R."/>
        </authorList>
    </citation>
    <scope>NUCLEOTIDE SEQUENCE</scope>
</reference>
<sequence>CASSLIVLQNTTMLDTIQSSFLLLLFLIVPGVEAKMTAVDVIALLIGLAILLFGICALIGCYARRRSG</sequence>
<keyword evidence="1" id="KW-1133">Transmembrane helix</keyword>
<keyword evidence="1" id="KW-0812">Transmembrane</keyword>
<evidence type="ECO:0000313" key="3">
    <source>
        <dbReference type="Proteomes" id="UP000681720"/>
    </source>
</evidence>
<dbReference type="Proteomes" id="UP000681720">
    <property type="component" value="Unassembled WGS sequence"/>
</dbReference>
<keyword evidence="1" id="KW-0472">Membrane</keyword>
<protein>
    <submittedName>
        <fullName evidence="2">Uncharacterized protein</fullName>
    </submittedName>
</protein>
<evidence type="ECO:0000256" key="1">
    <source>
        <dbReference type="SAM" id="Phobius"/>
    </source>
</evidence>
<dbReference type="EMBL" id="CAJOBJ010006100">
    <property type="protein sequence ID" value="CAF4050906.1"/>
    <property type="molecule type" value="Genomic_DNA"/>
</dbReference>
<gene>
    <name evidence="2" type="ORF">GIL414_LOCUS14427</name>
</gene>
<name>A0A8S2PG71_9BILA</name>
<proteinExistence type="predicted"/>
<dbReference type="InterPro" id="IPR031742">
    <property type="entry name" value="DUF4730"/>
</dbReference>
<comment type="caution">
    <text evidence="2">The sequence shown here is derived from an EMBL/GenBank/DDBJ whole genome shotgun (WGS) entry which is preliminary data.</text>
</comment>
<feature type="non-terminal residue" evidence="2">
    <location>
        <position position="1"/>
    </location>
</feature>
<dbReference type="AlphaFoldDB" id="A0A8S2PG71"/>
<dbReference type="Pfam" id="PF15873">
    <property type="entry name" value="DUF4730"/>
    <property type="match status" value="1"/>
</dbReference>